<dbReference type="PANTHER" id="PTHR45848:SF4">
    <property type="entry name" value="DUAL SPECIFICITY PROTEIN PHOSPHATASE 12"/>
    <property type="match status" value="1"/>
</dbReference>
<dbReference type="EMBL" id="FR824056">
    <property type="protein sequence ID" value="CCA15370.1"/>
    <property type="molecule type" value="Genomic_DNA"/>
</dbReference>
<accession>F0W2T4</accession>
<dbReference type="AlphaFoldDB" id="F0W2T4"/>
<reference evidence="5" key="1">
    <citation type="journal article" date="2011" name="PLoS Biol.">
        <title>Gene gain and loss during evolution of obligate parasitism in the white rust pathogen of Arabidopsis thaliana.</title>
        <authorList>
            <person name="Kemen E."/>
            <person name="Gardiner A."/>
            <person name="Schultz-Larsen T."/>
            <person name="Kemen A.C."/>
            <person name="Balmuth A.L."/>
            <person name="Robert-Seilaniantz A."/>
            <person name="Bailey K."/>
            <person name="Holub E."/>
            <person name="Studholme D.J."/>
            <person name="Maclean D."/>
            <person name="Jones J.D."/>
        </authorList>
    </citation>
    <scope>NUCLEOTIDE SEQUENCE</scope>
</reference>
<keyword evidence="4" id="KW-0904">Protein phosphatase</keyword>
<organism evidence="5">
    <name type="scientific">Albugo laibachii Nc14</name>
    <dbReference type="NCBI Taxonomy" id="890382"/>
    <lineage>
        <taxon>Eukaryota</taxon>
        <taxon>Sar</taxon>
        <taxon>Stramenopiles</taxon>
        <taxon>Oomycota</taxon>
        <taxon>Peronosporomycetes</taxon>
        <taxon>Albuginales</taxon>
        <taxon>Albuginaceae</taxon>
        <taxon>Albugo</taxon>
    </lineage>
</organism>
<proteinExistence type="inferred from homology"/>
<dbReference type="GO" id="GO:0008138">
    <property type="term" value="F:protein tyrosine/serine/threonine phosphatase activity"/>
    <property type="evidence" value="ECO:0007669"/>
    <property type="project" value="TreeGrafter"/>
</dbReference>
<reference evidence="5" key="2">
    <citation type="submission" date="2011-02" db="EMBL/GenBank/DDBJ databases">
        <authorList>
            <person name="MacLean D."/>
        </authorList>
    </citation>
    <scope>NUCLEOTIDE SEQUENCE</scope>
</reference>
<name>F0W2T4_9STRA</name>
<evidence type="ECO:0000256" key="1">
    <source>
        <dbReference type="ARBA" id="ARBA00008601"/>
    </source>
</evidence>
<evidence type="ECO:0000256" key="2">
    <source>
        <dbReference type="ARBA" id="ARBA00013064"/>
    </source>
</evidence>
<keyword evidence="3" id="KW-0378">Hydrolase</keyword>
<protein>
    <recommendedName>
        <fullName evidence="2">protein-tyrosine-phosphatase</fullName>
        <ecNumber evidence="2">3.1.3.48</ecNumber>
    </recommendedName>
</protein>
<dbReference type="GO" id="GO:0004725">
    <property type="term" value="F:protein tyrosine phosphatase activity"/>
    <property type="evidence" value="ECO:0007669"/>
    <property type="project" value="UniProtKB-EC"/>
</dbReference>
<dbReference type="PANTHER" id="PTHR45848">
    <property type="entry name" value="DUAL SPECIFICITY PROTEIN PHOSPHATASE 12 FAMILY MEMBER"/>
    <property type="match status" value="1"/>
</dbReference>
<evidence type="ECO:0000256" key="4">
    <source>
        <dbReference type="ARBA" id="ARBA00022912"/>
    </source>
</evidence>
<evidence type="ECO:0000256" key="3">
    <source>
        <dbReference type="ARBA" id="ARBA00022801"/>
    </source>
</evidence>
<dbReference type="HOGENOM" id="CLU_3018252_0_0_1"/>
<comment type="similarity">
    <text evidence="1">Belongs to the protein-tyrosine phosphatase family. Non-receptor class dual specificity subfamily.</text>
</comment>
<evidence type="ECO:0000313" key="5">
    <source>
        <dbReference type="EMBL" id="CCA15370.1"/>
    </source>
</evidence>
<dbReference type="EC" id="3.1.3.48" evidence="2"/>
<sequence length="59" mass="6832">MPWMQLQANLTLKKGKIICNACKAKLGSWNWHGIKCSCNQFIKPSFQLVPSRTEQRNVR</sequence>
<gene>
    <name evidence="5" type="primary">AlNc14C11G1315</name>
    <name evidence="5" type="ORF">ALNC14_015130</name>
</gene>